<dbReference type="Proteomes" id="UP001324115">
    <property type="component" value="Unassembled WGS sequence"/>
</dbReference>
<evidence type="ECO:0000256" key="3">
    <source>
        <dbReference type="ARBA" id="ARBA00024378"/>
    </source>
</evidence>
<evidence type="ECO:0000256" key="4">
    <source>
        <dbReference type="SAM" id="MobiDB-lite"/>
    </source>
</evidence>
<feature type="compositionally biased region" description="Low complexity" evidence="4">
    <location>
        <begin position="196"/>
        <end position="210"/>
    </location>
</feature>
<dbReference type="GO" id="GO:0005516">
    <property type="term" value="F:calmodulin binding"/>
    <property type="evidence" value="ECO:0007669"/>
    <property type="project" value="UniProtKB-KW"/>
</dbReference>
<dbReference type="SMART" id="SM00015">
    <property type="entry name" value="IQ"/>
    <property type="match status" value="2"/>
</dbReference>
<feature type="compositionally biased region" description="Polar residues" evidence="4">
    <location>
        <begin position="382"/>
        <end position="395"/>
    </location>
</feature>
<comment type="caution">
    <text evidence="6">The sequence shown here is derived from an EMBL/GenBank/DDBJ whole genome shotgun (WGS) entry which is preliminary data.</text>
</comment>
<evidence type="ECO:0000256" key="1">
    <source>
        <dbReference type="ARBA" id="ARBA00022860"/>
    </source>
</evidence>
<proteinExistence type="inferred from homology"/>
<evidence type="ECO:0000256" key="2">
    <source>
        <dbReference type="ARBA" id="ARBA00024341"/>
    </source>
</evidence>
<organism evidence="6 7">
    <name type="scientific">Quercus rubra</name>
    <name type="common">Northern red oak</name>
    <name type="synonym">Quercus borealis</name>
    <dbReference type="NCBI Taxonomy" id="3512"/>
    <lineage>
        <taxon>Eukaryota</taxon>
        <taxon>Viridiplantae</taxon>
        <taxon>Streptophyta</taxon>
        <taxon>Embryophyta</taxon>
        <taxon>Tracheophyta</taxon>
        <taxon>Spermatophyta</taxon>
        <taxon>Magnoliopsida</taxon>
        <taxon>eudicotyledons</taxon>
        <taxon>Gunneridae</taxon>
        <taxon>Pentapetalae</taxon>
        <taxon>rosids</taxon>
        <taxon>fabids</taxon>
        <taxon>Fagales</taxon>
        <taxon>Fagaceae</taxon>
        <taxon>Quercus</taxon>
    </lineage>
</organism>
<dbReference type="PANTHER" id="PTHR32295">
    <property type="entry name" value="IQ-DOMAIN 5-RELATED"/>
    <property type="match status" value="1"/>
</dbReference>
<gene>
    <name evidence="6" type="ORF">RGQ29_007756</name>
</gene>
<dbReference type="PROSITE" id="PS50096">
    <property type="entry name" value="IQ"/>
    <property type="match status" value="2"/>
</dbReference>
<dbReference type="Gene3D" id="1.20.5.190">
    <property type="match status" value="1"/>
</dbReference>
<feature type="region of interest" description="Disordered" evidence="4">
    <location>
        <begin position="1"/>
        <end position="81"/>
    </location>
</feature>
<dbReference type="Pfam" id="PF13178">
    <property type="entry name" value="DUF4005"/>
    <property type="match status" value="1"/>
</dbReference>
<comment type="subunit">
    <text evidence="3">Binds to multiple calmodulin (CaM) in the presence of Ca(2+) and CaM-like proteins.</text>
</comment>
<dbReference type="AlphaFoldDB" id="A0AAN7DYD7"/>
<dbReference type="PANTHER" id="PTHR32295:SF11">
    <property type="entry name" value="PROTEIN IQ-DOMAIN 22"/>
    <property type="match status" value="1"/>
</dbReference>
<feature type="compositionally biased region" description="Polar residues" evidence="4">
    <location>
        <begin position="235"/>
        <end position="247"/>
    </location>
</feature>
<evidence type="ECO:0000313" key="7">
    <source>
        <dbReference type="Proteomes" id="UP001324115"/>
    </source>
</evidence>
<evidence type="ECO:0000259" key="5">
    <source>
        <dbReference type="Pfam" id="PF13178"/>
    </source>
</evidence>
<feature type="domain" description="DUF4005" evidence="5">
    <location>
        <begin position="366"/>
        <end position="439"/>
    </location>
</feature>
<keyword evidence="1" id="KW-0112">Calmodulin-binding</keyword>
<feature type="compositionally biased region" description="Basic and acidic residues" evidence="4">
    <location>
        <begin position="266"/>
        <end position="295"/>
    </location>
</feature>
<dbReference type="Pfam" id="PF00612">
    <property type="entry name" value="IQ"/>
    <property type="match status" value="1"/>
</dbReference>
<keyword evidence="7" id="KW-1185">Reference proteome</keyword>
<evidence type="ECO:0000313" key="6">
    <source>
        <dbReference type="EMBL" id="KAK4558120.1"/>
    </source>
</evidence>
<dbReference type="InterPro" id="IPR000048">
    <property type="entry name" value="IQ_motif_EF-hand-BS"/>
</dbReference>
<dbReference type="InterPro" id="IPR025064">
    <property type="entry name" value="DUF4005"/>
</dbReference>
<dbReference type="EMBL" id="JAXUIC010000012">
    <property type="protein sequence ID" value="KAK4558120.1"/>
    <property type="molecule type" value="Genomic_DNA"/>
</dbReference>
<sequence length="480" mass="52657">MGKASKWFRGLLGLNKKTNSHSQTPTTPKPPKEKRRWSFVKSYREKDHHHHHQTKHNNDQTTTKAEATSYGKVSASEHEEDANKHAIAVAAATAAAAEAAVAAAHAAAAVVRLTSSGRCATNTAVAYVSGGVHEEWAALKIQAAFRGSLARKALRALKGLVKLQALVRGHIERKRTAEWLQRMQALLRAQARARAGRAQISESSQSSSKSSHFHHTGPATPEKFEHAIRCKSTRSDQSPMLTRNGSKSNRRLIGNQDEARISWNRSESRKDGCSTKTGTTDDEKSDKILEIDSGKPHFTTKRKNVLHSSHHVLASDQCSHSFTTSKDSTAHQTVPSPSSCEVQSLTPLKFSHEVEDSPFCTADNSPQFYSASSRGGVSKSSPFTPTKSDGSRSFLSGYSDHPSYMSYTESSRAKVRSLSAPKQRPQYERTSSTKRYSVHGFGESRSSAQRVSNLHANFANKAYPGSGRLDKLGMPVGYRY</sequence>
<feature type="compositionally biased region" description="Low complexity" evidence="4">
    <location>
        <begin position="370"/>
        <end position="381"/>
    </location>
</feature>
<feature type="region of interest" description="Disordered" evidence="4">
    <location>
        <begin position="370"/>
        <end position="395"/>
    </location>
</feature>
<dbReference type="CDD" id="cd23767">
    <property type="entry name" value="IQCD"/>
    <property type="match status" value="1"/>
</dbReference>
<reference evidence="6 7" key="1">
    <citation type="journal article" date="2023" name="G3 (Bethesda)">
        <title>A haplotype-resolved chromosome-scale genome for Quercus rubra L. provides insights into the genetics of adaptive traits for red oak species.</title>
        <authorList>
            <person name="Kapoor B."/>
            <person name="Jenkins J."/>
            <person name="Schmutz J."/>
            <person name="Zhebentyayeva T."/>
            <person name="Kuelheim C."/>
            <person name="Coggeshall M."/>
            <person name="Heim C."/>
            <person name="Lasky J.R."/>
            <person name="Leites L."/>
            <person name="Islam-Faridi N."/>
            <person name="Romero-Severson J."/>
            <person name="DeLeo V.L."/>
            <person name="Lucas S.M."/>
            <person name="Lazic D."/>
            <person name="Gailing O."/>
            <person name="Carlson J."/>
            <person name="Staton M."/>
        </authorList>
    </citation>
    <scope>NUCLEOTIDE SEQUENCE [LARGE SCALE GENOMIC DNA]</scope>
    <source>
        <tissue evidence="6">Dormant leaf buds and twig bark tissues</tissue>
    </source>
</reference>
<comment type="similarity">
    <text evidence="2">Belongs to the IQD family.</text>
</comment>
<name>A0AAN7DYD7_QUERU</name>
<feature type="region of interest" description="Disordered" evidence="4">
    <location>
        <begin position="196"/>
        <end position="295"/>
    </location>
</feature>
<accession>A0AAN7DYD7</accession>
<feature type="region of interest" description="Disordered" evidence="4">
    <location>
        <begin position="410"/>
        <end position="444"/>
    </location>
</feature>
<protein>
    <recommendedName>
        <fullName evidence="5">DUF4005 domain-containing protein</fullName>
    </recommendedName>
</protein>